<evidence type="ECO:0000313" key="1">
    <source>
        <dbReference type="EMBL" id="MFC4361487.1"/>
    </source>
</evidence>
<protein>
    <submittedName>
        <fullName evidence="1">OsmC family protein</fullName>
    </submittedName>
</protein>
<gene>
    <name evidence="1" type="ORF">ACFOX3_04185</name>
</gene>
<evidence type="ECO:0000313" key="2">
    <source>
        <dbReference type="Proteomes" id="UP001595840"/>
    </source>
</evidence>
<dbReference type="InterPro" id="IPR003718">
    <property type="entry name" value="OsmC/Ohr_fam"/>
</dbReference>
<dbReference type="PANTHER" id="PTHR42830">
    <property type="entry name" value="OSMOTICALLY INDUCIBLE FAMILY PROTEIN"/>
    <property type="match status" value="1"/>
</dbReference>
<organism evidence="1 2">
    <name type="scientific">Simiduia curdlanivorans</name>
    <dbReference type="NCBI Taxonomy" id="1492769"/>
    <lineage>
        <taxon>Bacteria</taxon>
        <taxon>Pseudomonadati</taxon>
        <taxon>Pseudomonadota</taxon>
        <taxon>Gammaproteobacteria</taxon>
        <taxon>Cellvibrionales</taxon>
        <taxon>Cellvibrionaceae</taxon>
        <taxon>Simiduia</taxon>
    </lineage>
</organism>
<dbReference type="EMBL" id="JBHSCX010000003">
    <property type="protein sequence ID" value="MFC4361487.1"/>
    <property type="molecule type" value="Genomic_DNA"/>
</dbReference>
<proteinExistence type="predicted"/>
<dbReference type="SUPFAM" id="SSF82784">
    <property type="entry name" value="OsmC-like"/>
    <property type="match status" value="1"/>
</dbReference>
<sequence length="145" mass="16050">MQPLPHHYHVQAQASTDTLVQLNSGELETLSSAPPVQFGGDGKHWSPEEFLLAAVADCYILSFKAVSTGSNFRWQDLTCAVEGILEREGKVTRFTRYILTVALTCRGEVDRDKAQKLLTKAENVCLISNSLNGSFELHTEIIEQA</sequence>
<dbReference type="InterPro" id="IPR052707">
    <property type="entry name" value="OsmC_Ohr_Peroxiredoxin"/>
</dbReference>
<dbReference type="InterPro" id="IPR036102">
    <property type="entry name" value="OsmC/Ohrsf"/>
</dbReference>
<dbReference type="PANTHER" id="PTHR42830:SF2">
    <property type="entry name" value="OSMC_OHR FAMILY PROTEIN"/>
    <property type="match status" value="1"/>
</dbReference>
<name>A0ABV8V300_9GAMM</name>
<comment type="caution">
    <text evidence="1">The sequence shown here is derived from an EMBL/GenBank/DDBJ whole genome shotgun (WGS) entry which is preliminary data.</text>
</comment>
<accession>A0ABV8V300</accession>
<reference evidence="2" key="1">
    <citation type="journal article" date="2019" name="Int. J. Syst. Evol. Microbiol.">
        <title>The Global Catalogue of Microorganisms (GCM) 10K type strain sequencing project: providing services to taxonomists for standard genome sequencing and annotation.</title>
        <authorList>
            <consortium name="The Broad Institute Genomics Platform"/>
            <consortium name="The Broad Institute Genome Sequencing Center for Infectious Disease"/>
            <person name="Wu L."/>
            <person name="Ma J."/>
        </authorList>
    </citation>
    <scope>NUCLEOTIDE SEQUENCE [LARGE SCALE GENOMIC DNA]</scope>
    <source>
        <strain evidence="2">CECT 8570</strain>
    </source>
</reference>
<dbReference type="InterPro" id="IPR015946">
    <property type="entry name" value="KH_dom-like_a/b"/>
</dbReference>
<dbReference type="RefSeq" id="WP_290259601.1">
    <property type="nucleotide sequence ID" value="NZ_JAUFQG010000004.1"/>
</dbReference>
<keyword evidence="2" id="KW-1185">Reference proteome</keyword>
<dbReference type="Pfam" id="PF02566">
    <property type="entry name" value="OsmC"/>
    <property type="match status" value="1"/>
</dbReference>
<dbReference type="Proteomes" id="UP001595840">
    <property type="component" value="Unassembled WGS sequence"/>
</dbReference>
<dbReference type="Gene3D" id="3.30.300.20">
    <property type="match status" value="1"/>
</dbReference>